<proteinExistence type="predicted"/>
<evidence type="ECO:0000313" key="6">
    <source>
        <dbReference type="Proteomes" id="UP001352263"/>
    </source>
</evidence>
<dbReference type="RefSeq" id="WP_326504529.1">
    <property type="nucleotide sequence ID" value="NZ_JAWIIV010000001.1"/>
</dbReference>
<evidence type="ECO:0000256" key="3">
    <source>
        <dbReference type="ARBA" id="ARBA00023163"/>
    </source>
</evidence>
<dbReference type="PROSITE" id="PS51118">
    <property type="entry name" value="HTH_HXLR"/>
    <property type="match status" value="1"/>
</dbReference>
<feature type="domain" description="HTH hxlR-type" evidence="4">
    <location>
        <begin position="17"/>
        <end position="115"/>
    </location>
</feature>
<gene>
    <name evidence="5" type="ORF">RY831_01335</name>
</gene>
<dbReference type="InterPro" id="IPR002577">
    <property type="entry name" value="HTH_HxlR"/>
</dbReference>
<evidence type="ECO:0000313" key="5">
    <source>
        <dbReference type="EMBL" id="MEC4717781.1"/>
    </source>
</evidence>
<evidence type="ECO:0000256" key="1">
    <source>
        <dbReference type="ARBA" id="ARBA00023015"/>
    </source>
</evidence>
<dbReference type="Gene3D" id="1.10.10.10">
    <property type="entry name" value="Winged helix-like DNA-binding domain superfamily/Winged helix DNA-binding domain"/>
    <property type="match status" value="1"/>
</dbReference>
<reference evidence="5 6" key="1">
    <citation type="submission" date="2023-10" db="EMBL/GenBank/DDBJ databases">
        <title>Noviherbaspirillum sp. CPCC 100848 genome assembly.</title>
        <authorList>
            <person name="Li X.Y."/>
            <person name="Fang X.M."/>
        </authorList>
    </citation>
    <scope>NUCLEOTIDE SEQUENCE [LARGE SCALE GENOMIC DNA]</scope>
    <source>
        <strain evidence="5 6">CPCC 100848</strain>
    </source>
</reference>
<sequence>MNTADLQSGVAADDTGMTDRDILGEVCTPWCIFVIRNLDDGPMRFTELKRAIDGISQRMLTVSLRTLEREGLVLRTVDAGKAIKVTYALTARGQSLAGPAKALADWAREHTKSGN</sequence>
<dbReference type="PANTHER" id="PTHR33204">
    <property type="entry name" value="TRANSCRIPTIONAL REGULATOR, MARR FAMILY"/>
    <property type="match status" value="1"/>
</dbReference>
<keyword evidence="6" id="KW-1185">Reference proteome</keyword>
<dbReference type="PANTHER" id="PTHR33204:SF39">
    <property type="entry name" value="TRANSCRIPTIONAL REGULATORY PROTEIN"/>
    <property type="match status" value="1"/>
</dbReference>
<dbReference type="Proteomes" id="UP001352263">
    <property type="component" value="Unassembled WGS sequence"/>
</dbReference>
<keyword evidence="1" id="KW-0805">Transcription regulation</keyword>
<comment type="caution">
    <text evidence="5">The sequence shown here is derived from an EMBL/GenBank/DDBJ whole genome shotgun (WGS) entry which is preliminary data.</text>
</comment>
<accession>A0ABU6J2C5</accession>
<evidence type="ECO:0000256" key="2">
    <source>
        <dbReference type="ARBA" id="ARBA00023125"/>
    </source>
</evidence>
<organism evidence="5 6">
    <name type="scientific">Noviherbaspirillum album</name>
    <dbReference type="NCBI Taxonomy" id="3080276"/>
    <lineage>
        <taxon>Bacteria</taxon>
        <taxon>Pseudomonadati</taxon>
        <taxon>Pseudomonadota</taxon>
        <taxon>Betaproteobacteria</taxon>
        <taxon>Burkholderiales</taxon>
        <taxon>Oxalobacteraceae</taxon>
        <taxon>Noviherbaspirillum</taxon>
    </lineage>
</organism>
<evidence type="ECO:0000259" key="4">
    <source>
        <dbReference type="PROSITE" id="PS51118"/>
    </source>
</evidence>
<keyword evidence="2" id="KW-0238">DNA-binding</keyword>
<dbReference type="EMBL" id="JAWIIV010000001">
    <property type="protein sequence ID" value="MEC4717781.1"/>
    <property type="molecule type" value="Genomic_DNA"/>
</dbReference>
<dbReference type="InterPro" id="IPR036388">
    <property type="entry name" value="WH-like_DNA-bd_sf"/>
</dbReference>
<protein>
    <submittedName>
        <fullName evidence="5">Helix-turn-helix domain-containing protein</fullName>
    </submittedName>
</protein>
<keyword evidence="3" id="KW-0804">Transcription</keyword>
<dbReference type="Pfam" id="PF01638">
    <property type="entry name" value="HxlR"/>
    <property type="match status" value="1"/>
</dbReference>
<dbReference type="SUPFAM" id="SSF46785">
    <property type="entry name" value="Winged helix' DNA-binding domain"/>
    <property type="match status" value="1"/>
</dbReference>
<dbReference type="InterPro" id="IPR036390">
    <property type="entry name" value="WH_DNA-bd_sf"/>
</dbReference>
<name>A0ABU6J2C5_9BURK</name>